<dbReference type="InterPro" id="IPR035940">
    <property type="entry name" value="CAP_sf"/>
</dbReference>
<evidence type="ECO:0000313" key="4">
    <source>
        <dbReference type="EMBL" id="MBP1993627.1"/>
    </source>
</evidence>
<dbReference type="InterPro" id="IPR051465">
    <property type="entry name" value="Cell_Envelope_Struct_Comp"/>
</dbReference>
<dbReference type="EMBL" id="JAGGLB010000020">
    <property type="protein sequence ID" value="MBP1993627.1"/>
    <property type="molecule type" value="Genomic_DNA"/>
</dbReference>
<name>A0ABS4J1B9_9BACL</name>
<dbReference type="Proteomes" id="UP001519287">
    <property type="component" value="Unassembled WGS sequence"/>
</dbReference>
<sequence length="380" mass="42733">MKKGKITSLSLLIVLFVIVSLVPAYAEDSQFTDLKPTHWAYSAIQWAYENKVVDGYPDGTFKPNKEVSEAEFLTIFIQSYEKIDRSTPMTHWADSIYKWAENNNYPVQSYKEVKFRDRSITRKQVAEIIVGANGFNQMGDKAIQYLLDHGYTQGKTGPTVQGYRGQDLLTRAEAVQFIKNLKSQGMDKILPRPPGEEPNSNGSANEGFPDKLLLADGMYPLTDSEKQLASLINKYREKLGLAAYKLSKSMTKVARYHAYDANVNGVPEGECNLHSWTEQKTWTGGCYTPDHRNAALMWDKPREITDGSYKGEGFEIAYWHSSLATPSDALEGWKKSSGHHDLIIGKGPWSDLSVMGVAIEGNYAFVWFGTEKDPNGYFSE</sequence>
<dbReference type="PANTHER" id="PTHR43308">
    <property type="entry name" value="OUTER MEMBRANE PROTEIN ALPHA-RELATED"/>
    <property type="match status" value="1"/>
</dbReference>
<dbReference type="Gene3D" id="3.40.33.10">
    <property type="entry name" value="CAP"/>
    <property type="match status" value="1"/>
</dbReference>
<accession>A0ABS4J1B9</accession>
<dbReference type="CDD" id="cd05379">
    <property type="entry name" value="CAP_bacterial"/>
    <property type="match status" value="1"/>
</dbReference>
<comment type="caution">
    <text evidence="4">The sequence shown here is derived from an EMBL/GenBank/DDBJ whole genome shotgun (WGS) entry which is preliminary data.</text>
</comment>
<dbReference type="PROSITE" id="PS51272">
    <property type="entry name" value="SLH"/>
    <property type="match status" value="1"/>
</dbReference>
<proteinExistence type="predicted"/>
<reference evidence="4 5" key="1">
    <citation type="submission" date="2021-03" db="EMBL/GenBank/DDBJ databases">
        <title>Genomic Encyclopedia of Type Strains, Phase IV (KMG-IV): sequencing the most valuable type-strain genomes for metagenomic binning, comparative biology and taxonomic classification.</title>
        <authorList>
            <person name="Goeker M."/>
        </authorList>
    </citation>
    <scope>NUCLEOTIDE SEQUENCE [LARGE SCALE GENOMIC DNA]</scope>
    <source>
        <strain evidence="4 5">DSM 26048</strain>
    </source>
</reference>
<dbReference type="InterPro" id="IPR014044">
    <property type="entry name" value="CAP_dom"/>
</dbReference>
<organism evidence="4 5">
    <name type="scientific">Paenibacillus eucommiae</name>
    <dbReference type="NCBI Taxonomy" id="1355755"/>
    <lineage>
        <taxon>Bacteria</taxon>
        <taxon>Bacillati</taxon>
        <taxon>Bacillota</taxon>
        <taxon>Bacilli</taxon>
        <taxon>Bacillales</taxon>
        <taxon>Paenibacillaceae</taxon>
        <taxon>Paenibacillus</taxon>
    </lineage>
</organism>
<dbReference type="Pfam" id="PF00395">
    <property type="entry name" value="SLH"/>
    <property type="match status" value="1"/>
</dbReference>
<feature type="chain" id="PRO_5046660068" evidence="2">
    <location>
        <begin position="27"/>
        <end position="380"/>
    </location>
</feature>
<evidence type="ECO:0000313" key="5">
    <source>
        <dbReference type="Proteomes" id="UP001519287"/>
    </source>
</evidence>
<dbReference type="InterPro" id="IPR001119">
    <property type="entry name" value="SLH_dom"/>
</dbReference>
<feature type="domain" description="SLH" evidence="3">
    <location>
        <begin position="27"/>
        <end position="90"/>
    </location>
</feature>
<dbReference type="SUPFAM" id="SSF55797">
    <property type="entry name" value="PR-1-like"/>
    <property type="match status" value="1"/>
</dbReference>
<keyword evidence="5" id="KW-1185">Reference proteome</keyword>
<evidence type="ECO:0000256" key="1">
    <source>
        <dbReference type="SAM" id="MobiDB-lite"/>
    </source>
</evidence>
<evidence type="ECO:0000256" key="2">
    <source>
        <dbReference type="SAM" id="SignalP"/>
    </source>
</evidence>
<feature type="signal peptide" evidence="2">
    <location>
        <begin position="1"/>
        <end position="26"/>
    </location>
</feature>
<dbReference type="PANTHER" id="PTHR43308:SF5">
    <property type="entry name" value="S-LAYER PROTEIN _ PEPTIDOGLYCAN ENDO-BETA-N-ACETYLGLUCOSAMINIDASE"/>
    <property type="match status" value="1"/>
</dbReference>
<dbReference type="Pfam" id="PF00188">
    <property type="entry name" value="CAP"/>
    <property type="match status" value="1"/>
</dbReference>
<gene>
    <name evidence="4" type="ORF">J2Z66_005253</name>
</gene>
<evidence type="ECO:0000259" key="3">
    <source>
        <dbReference type="PROSITE" id="PS51272"/>
    </source>
</evidence>
<feature type="region of interest" description="Disordered" evidence="1">
    <location>
        <begin position="186"/>
        <end position="207"/>
    </location>
</feature>
<keyword evidence="2" id="KW-0732">Signal</keyword>
<dbReference type="RefSeq" id="WP_209975512.1">
    <property type="nucleotide sequence ID" value="NZ_JAGGLB010000020.1"/>
</dbReference>
<protein>
    <submittedName>
        <fullName evidence="4">Uncharacterized protein YkwD</fullName>
    </submittedName>
</protein>